<gene>
    <name evidence="5" type="ORF">PCOR1329_LOCUS165</name>
</gene>
<evidence type="ECO:0000256" key="3">
    <source>
        <dbReference type="PROSITE-ProRule" id="PRU00023"/>
    </source>
</evidence>
<dbReference type="EMBL" id="CAUYUJ010000010">
    <property type="protein sequence ID" value="CAK0788226.1"/>
    <property type="molecule type" value="Genomic_DNA"/>
</dbReference>
<keyword evidence="6" id="KW-1185">Reference proteome</keyword>
<evidence type="ECO:0000313" key="6">
    <source>
        <dbReference type="Proteomes" id="UP001189429"/>
    </source>
</evidence>
<dbReference type="PANTHER" id="PTHR24171">
    <property type="entry name" value="ANKYRIN REPEAT DOMAIN-CONTAINING PROTEIN 39-RELATED"/>
    <property type="match status" value="1"/>
</dbReference>
<evidence type="ECO:0000256" key="1">
    <source>
        <dbReference type="ARBA" id="ARBA00022737"/>
    </source>
</evidence>
<name>A0ABN9P6D6_9DINO</name>
<keyword evidence="2 3" id="KW-0040">ANK repeat</keyword>
<feature type="compositionally biased region" description="Low complexity" evidence="4">
    <location>
        <begin position="1"/>
        <end position="18"/>
    </location>
</feature>
<reference evidence="5" key="1">
    <citation type="submission" date="2023-10" db="EMBL/GenBank/DDBJ databases">
        <authorList>
            <person name="Chen Y."/>
            <person name="Shah S."/>
            <person name="Dougan E. K."/>
            <person name="Thang M."/>
            <person name="Chan C."/>
        </authorList>
    </citation>
    <scope>NUCLEOTIDE SEQUENCE [LARGE SCALE GENOMIC DNA]</scope>
</reference>
<feature type="repeat" description="ANK" evidence="3">
    <location>
        <begin position="64"/>
        <end position="96"/>
    </location>
</feature>
<dbReference type="SUPFAM" id="SSF48403">
    <property type="entry name" value="Ankyrin repeat"/>
    <property type="match status" value="1"/>
</dbReference>
<organism evidence="5 6">
    <name type="scientific">Prorocentrum cordatum</name>
    <dbReference type="NCBI Taxonomy" id="2364126"/>
    <lineage>
        <taxon>Eukaryota</taxon>
        <taxon>Sar</taxon>
        <taxon>Alveolata</taxon>
        <taxon>Dinophyceae</taxon>
        <taxon>Prorocentrales</taxon>
        <taxon>Prorocentraceae</taxon>
        <taxon>Prorocentrum</taxon>
    </lineage>
</organism>
<dbReference type="Gene3D" id="1.25.40.20">
    <property type="entry name" value="Ankyrin repeat-containing domain"/>
    <property type="match status" value="1"/>
</dbReference>
<dbReference type="InterPro" id="IPR002110">
    <property type="entry name" value="Ankyrin_rpt"/>
</dbReference>
<keyword evidence="1" id="KW-0677">Repeat</keyword>
<feature type="region of interest" description="Disordered" evidence="4">
    <location>
        <begin position="1"/>
        <end position="21"/>
    </location>
</feature>
<comment type="caution">
    <text evidence="5">The sequence shown here is derived from an EMBL/GenBank/DDBJ whole genome shotgun (WGS) entry which is preliminary data.</text>
</comment>
<proteinExistence type="predicted"/>
<dbReference type="PANTHER" id="PTHR24171:SF8">
    <property type="entry name" value="BRCA1-ASSOCIATED RING DOMAIN PROTEIN 1"/>
    <property type="match status" value="1"/>
</dbReference>
<protein>
    <submittedName>
        <fullName evidence="5">Uncharacterized protein</fullName>
    </submittedName>
</protein>
<sequence length="136" mass="13479">MVRGGSSAAARAGAMDVDGAGEPEESQLGLLLAACGQGDAEAVRCLLQGPGGAASTVVNRPGPGGETPLLAACRAGNQEAVSALLAAGADPGAADDEGLGCALLAATSGSVELLRWLLEQDLRVGGHMRFLRWEVG</sequence>
<dbReference type="SMART" id="SM00248">
    <property type="entry name" value="ANK"/>
    <property type="match status" value="2"/>
</dbReference>
<evidence type="ECO:0000256" key="2">
    <source>
        <dbReference type="ARBA" id="ARBA00023043"/>
    </source>
</evidence>
<evidence type="ECO:0000256" key="4">
    <source>
        <dbReference type="SAM" id="MobiDB-lite"/>
    </source>
</evidence>
<evidence type="ECO:0000313" key="5">
    <source>
        <dbReference type="EMBL" id="CAK0788226.1"/>
    </source>
</evidence>
<dbReference type="InterPro" id="IPR036770">
    <property type="entry name" value="Ankyrin_rpt-contain_sf"/>
</dbReference>
<dbReference type="Proteomes" id="UP001189429">
    <property type="component" value="Unassembled WGS sequence"/>
</dbReference>
<accession>A0ABN9P6D6</accession>
<dbReference type="PROSITE" id="PS50297">
    <property type="entry name" value="ANK_REP_REGION"/>
    <property type="match status" value="1"/>
</dbReference>
<dbReference type="PROSITE" id="PS50088">
    <property type="entry name" value="ANK_REPEAT"/>
    <property type="match status" value="1"/>
</dbReference>
<dbReference type="Pfam" id="PF12796">
    <property type="entry name" value="Ank_2"/>
    <property type="match status" value="1"/>
</dbReference>